<evidence type="ECO:0000259" key="6">
    <source>
        <dbReference type="PROSITE" id="PS50071"/>
    </source>
</evidence>
<dbReference type="GO" id="GO:0006355">
    <property type="term" value="P:regulation of DNA-templated transcription"/>
    <property type="evidence" value="ECO:0007669"/>
    <property type="project" value="InterPro"/>
</dbReference>
<dbReference type="GeneID" id="25333036"/>
<dbReference type="OrthoDB" id="10056939at2759"/>
<dbReference type="Proteomes" id="UP000054342">
    <property type="component" value="Unassembled WGS sequence"/>
</dbReference>
<organism evidence="7 8">
    <name type="scientific">Exophiala xenobiotica</name>
    <dbReference type="NCBI Taxonomy" id="348802"/>
    <lineage>
        <taxon>Eukaryota</taxon>
        <taxon>Fungi</taxon>
        <taxon>Dikarya</taxon>
        <taxon>Ascomycota</taxon>
        <taxon>Pezizomycotina</taxon>
        <taxon>Eurotiomycetes</taxon>
        <taxon>Chaetothyriomycetidae</taxon>
        <taxon>Chaetothyriales</taxon>
        <taxon>Herpotrichiellaceae</taxon>
        <taxon>Exophiala</taxon>
    </lineage>
</organism>
<reference evidence="7 8" key="1">
    <citation type="submission" date="2015-01" db="EMBL/GenBank/DDBJ databases">
        <title>The Genome Sequence of Exophiala xenobiotica CBS118157.</title>
        <authorList>
            <consortium name="The Broad Institute Genomics Platform"/>
            <person name="Cuomo C."/>
            <person name="de Hoog S."/>
            <person name="Gorbushina A."/>
            <person name="Stielow B."/>
            <person name="Teixiera M."/>
            <person name="Abouelleil A."/>
            <person name="Chapman S.B."/>
            <person name="Priest M."/>
            <person name="Young S.K."/>
            <person name="Wortman J."/>
            <person name="Nusbaum C."/>
            <person name="Birren B."/>
        </authorList>
    </citation>
    <scope>NUCLEOTIDE SEQUENCE [LARGE SCALE GENOMIC DNA]</scope>
    <source>
        <strain evidence="7 8">CBS 118157</strain>
    </source>
</reference>
<dbReference type="SMART" id="SM00389">
    <property type="entry name" value="HOX"/>
    <property type="match status" value="1"/>
</dbReference>
<dbReference type="Gene3D" id="1.10.10.60">
    <property type="entry name" value="Homeodomain-like"/>
    <property type="match status" value="1"/>
</dbReference>
<evidence type="ECO:0000256" key="4">
    <source>
        <dbReference type="PROSITE-ProRule" id="PRU00108"/>
    </source>
</evidence>
<dbReference type="AlphaFoldDB" id="A0A0D2E3X2"/>
<dbReference type="EMBL" id="KN847323">
    <property type="protein sequence ID" value="KIW49450.1"/>
    <property type="molecule type" value="Genomic_DNA"/>
</dbReference>
<keyword evidence="1 4" id="KW-0238">DNA-binding</keyword>
<feature type="region of interest" description="Disordered" evidence="5">
    <location>
        <begin position="1"/>
        <end position="112"/>
    </location>
</feature>
<feature type="compositionally biased region" description="Low complexity" evidence="5">
    <location>
        <begin position="29"/>
        <end position="41"/>
    </location>
</feature>
<dbReference type="RefSeq" id="XP_013310037.1">
    <property type="nucleotide sequence ID" value="XM_013454583.1"/>
</dbReference>
<feature type="domain" description="Homeobox" evidence="6">
    <location>
        <begin position="282"/>
        <end position="345"/>
    </location>
</feature>
<evidence type="ECO:0000313" key="7">
    <source>
        <dbReference type="EMBL" id="KIW49450.1"/>
    </source>
</evidence>
<dbReference type="GO" id="GO:0003677">
    <property type="term" value="F:DNA binding"/>
    <property type="evidence" value="ECO:0007669"/>
    <property type="project" value="UniProtKB-UniRule"/>
</dbReference>
<dbReference type="SUPFAM" id="SSF46689">
    <property type="entry name" value="Homeodomain-like"/>
    <property type="match status" value="1"/>
</dbReference>
<evidence type="ECO:0000313" key="8">
    <source>
        <dbReference type="Proteomes" id="UP000054342"/>
    </source>
</evidence>
<feature type="compositionally biased region" description="Pro residues" evidence="5">
    <location>
        <begin position="151"/>
        <end position="165"/>
    </location>
</feature>
<keyword evidence="8" id="KW-1185">Reference proteome</keyword>
<evidence type="ECO:0000256" key="2">
    <source>
        <dbReference type="ARBA" id="ARBA00023155"/>
    </source>
</evidence>
<comment type="subcellular location">
    <subcellularLocation>
        <location evidence="4">Nucleus</location>
    </subcellularLocation>
</comment>
<evidence type="ECO:0000256" key="3">
    <source>
        <dbReference type="ARBA" id="ARBA00023242"/>
    </source>
</evidence>
<name>A0A0D2E3X2_9EURO</name>
<gene>
    <name evidence="7" type="ORF">PV05_11128</name>
</gene>
<feature type="DNA-binding region" description="Homeobox" evidence="4">
    <location>
        <begin position="284"/>
        <end position="346"/>
    </location>
</feature>
<dbReference type="PROSITE" id="PS50071">
    <property type="entry name" value="HOMEOBOX_2"/>
    <property type="match status" value="1"/>
</dbReference>
<dbReference type="InterPro" id="IPR009057">
    <property type="entry name" value="Homeodomain-like_sf"/>
</dbReference>
<feature type="compositionally biased region" description="Low complexity" evidence="5">
    <location>
        <begin position="48"/>
        <end position="62"/>
    </location>
</feature>
<feature type="compositionally biased region" description="Polar residues" evidence="5">
    <location>
        <begin position="88"/>
        <end position="111"/>
    </location>
</feature>
<feature type="compositionally biased region" description="Basic and acidic residues" evidence="5">
    <location>
        <begin position="364"/>
        <end position="377"/>
    </location>
</feature>
<dbReference type="InterPro" id="IPR001356">
    <property type="entry name" value="HD"/>
</dbReference>
<protein>
    <recommendedName>
        <fullName evidence="6">Homeobox domain-containing protein</fullName>
    </recommendedName>
</protein>
<dbReference type="PANTHER" id="PTHR11850">
    <property type="entry name" value="HOMEOBOX PROTEIN TRANSCRIPTION FACTORS"/>
    <property type="match status" value="1"/>
</dbReference>
<keyword evidence="2 4" id="KW-0371">Homeobox</keyword>
<feature type="region of interest" description="Disordered" evidence="5">
    <location>
        <begin position="354"/>
        <end position="377"/>
    </location>
</feature>
<dbReference type="STRING" id="348802.A0A0D2E3X2"/>
<keyword evidence="3 4" id="KW-0539">Nucleus</keyword>
<feature type="compositionally biased region" description="Polar residues" evidence="5">
    <location>
        <begin position="175"/>
        <end position="188"/>
    </location>
</feature>
<dbReference type="InterPro" id="IPR008422">
    <property type="entry name" value="KN_HD"/>
</dbReference>
<evidence type="ECO:0000256" key="5">
    <source>
        <dbReference type="SAM" id="MobiDB-lite"/>
    </source>
</evidence>
<sequence>MDPYIPYGCGSNTFEPSRNHRSKKPPPESSQVVLSHQQQQLPPFREILGTPLNTTTTELPLGDSLSHSQCDIMTRKTFHEPSLPPKSEPQSPDPSQTGNSTEGFDTMSARSVDSAYPLGCHERRTSSWAPASQYPELVSPYSTQQRMSYQPQPPYGPPRDNPSLPPIRDIDRMNTFDSPYSPTSNTYHPSFANPAGPHGGQDNYSYGSDRPSYYDSTHRYSQGYPPANRQNPHLDYGRYAPSPYDYRAGVAYPSPYGSADYASSPTGLHHPTSPTVAMDTNAQNRKRRGNLPRHITDILRAWFHEHLEHPYPTEDEKQILVARTNLTIAQISNWFINARRRQLPALRHAREREQNAAAAAYEQDQLRRQHQSDSAIR</sequence>
<feature type="region of interest" description="Disordered" evidence="5">
    <location>
        <begin position="142"/>
        <end position="215"/>
    </location>
</feature>
<accession>A0A0D2E3X2</accession>
<proteinExistence type="predicted"/>
<dbReference type="CDD" id="cd00086">
    <property type="entry name" value="homeodomain"/>
    <property type="match status" value="1"/>
</dbReference>
<dbReference type="Pfam" id="PF05920">
    <property type="entry name" value="Homeobox_KN"/>
    <property type="match status" value="1"/>
</dbReference>
<dbReference type="GO" id="GO:0005634">
    <property type="term" value="C:nucleus"/>
    <property type="evidence" value="ECO:0007669"/>
    <property type="project" value="UniProtKB-SubCell"/>
</dbReference>
<evidence type="ECO:0000256" key="1">
    <source>
        <dbReference type="ARBA" id="ARBA00023125"/>
    </source>
</evidence>
<dbReference type="InterPro" id="IPR050224">
    <property type="entry name" value="TALE_homeobox"/>
</dbReference>